<protein>
    <submittedName>
        <fullName evidence="2">GNAT family N-acetyltransferase</fullName>
    </submittedName>
</protein>
<keyword evidence="2" id="KW-0808">Transferase</keyword>
<organism evidence="2 3">
    <name type="scientific">Nesterenkonia natronophila</name>
    <dbReference type="NCBI Taxonomy" id="2174932"/>
    <lineage>
        <taxon>Bacteria</taxon>
        <taxon>Bacillati</taxon>
        <taxon>Actinomycetota</taxon>
        <taxon>Actinomycetes</taxon>
        <taxon>Micrococcales</taxon>
        <taxon>Micrococcaceae</taxon>
        <taxon>Nesterenkonia</taxon>
    </lineage>
</organism>
<dbReference type="Proteomes" id="UP000266615">
    <property type="component" value="Unassembled WGS sequence"/>
</dbReference>
<accession>A0A3A4F233</accession>
<evidence type="ECO:0000313" key="3">
    <source>
        <dbReference type="Proteomes" id="UP000266615"/>
    </source>
</evidence>
<evidence type="ECO:0000313" key="2">
    <source>
        <dbReference type="EMBL" id="RJN32342.1"/>
    </source>
</evidence>
<proteinExistence type="predicted"/>
<dbReference type="AlphaFoldDB" id="A0A3A4F233"/>
<comment type="caution">
    <text evidence="2">The sequence shown here is derived from an EMBL/GenBank/DDBJ whole genome shotgun (WGS) entry which is preliminary data.</text>
</comment>
<dbReference type="Pfam" id="PF00583">
    <property type="entry name" value="Acetyltransf_1"/>
    <property type="match status" value="1"/>
</dbReference>
<feature type="domain" description="N-acetyltransferase" evidence="1">
    <location>
        <begin position="33"/>
        <end position="196"/>
    </location>
</feature>
<dbReference type="SUPFAM" id="SSF55729">
    <property type="entry name" value="Acyl-CoA N-acyltransferases (Nat)"/>
    <property type="match status" value="1"/>
</dbReference>
<reference evidence="2 3" key="1">
    <citation type="submission" date="2018-09" db="EMBL/GenBank/DDBJ databases">
        <title>Nesterenkonia natronophila sp. nov., an alkaliphilic actinobacteriume isolated from a soda lake, and emended description of the genus Nesterenkonia.</title>
        <authorList>
            <person name="Menes R.J."/>
            <person name="Iriarte A."/>
        </authorList>
    </citation>
    <scope>NUCLEOTIDE SEQUENCE [LARGE SCALE GENOMIC DNA]</scope>
    <source>
        <strain evidence="2 3">M8</strain>
    </source>
</reference>
<name>A0A3A4F233_9MICC</name>
<dbReference type="InterPro" id="IPR000182">
    <property type="entry name" value="GNAT_dom"/>
</dbReference>
<dbReference type="InterPro" id="IPR016181">
    <property type="entry name" value="Acyl_CoA_acyltransferase"/>
</dbReference>
<gene>
    <name evidence="2" type="ORF">D3250_00285</name>
</gene>
<dbReference type="EMBL" id="QYZP01000001">
    <property type="protein sequence ID" value="RJN32342.1"/>
    <property type="molecule type" value="Genomic_DNA"/>
</dbReference>
<dbReference type="GO" id="GO:0016747">
    <property type="term" value="F:acyltransferase activity, transferring groups other than amino-acyl groups"/>
    <property type="evidence" value="ECO:0007669"/>
    <property type="project" value="InterPro"/>
</dbReference>
<dbReference type="PROSITE" id="PS51186">
    <property type="entry name" value="GNAT"/>
    <property type="match status" value="1"/>
</dbReference>
<sequence>MPTIRRAAVLSRTGRPLVHVPQATYPGLVLGQIAIRTPELDDAERVGRAHSVAADEAYGSYFPRDWMFQRNTPAKRTEQWHQLLSEPAPEGQLRRVRIAEAGEKVLGFGIFGTARDADAPVGFELHRLYVLSEAYGSGLSDRLLHELTPERPAHYLWVMEQNRRAIAYYRKRGYWHDGAVERLPTIANLPKTRMVWSPQ</sequence>
<dbReference type="Gene3D" id="3.40.630.30">
    <property type="match status" value="1"/>
</dbReference>
<evidence type="ECO:0000259" key="1">
    <source>
        <dbReference type="PROSITE" id="PS51186"/>
    </source>
</evidence>
<keyword evidence="3" id="KW-1185">Reference proteome</keyword>